<dbReference type="PROSITE" id="PS50017">
    <property type="entry name" value="DEATH_DOMAIN"/>
    <property type="match status" value="1"/>
</dbReference>
<dbReference type="GO" id="GO:0005042">
    <property type="term" value="F:netrin receptor activity"/>
    <property type="evidence" value="ECO:0007669"/>
    <property type="project" value="InterPro"/>
</dbReference>
<dbReference type="EMBL" id="VOFY01000017">
    <property type="protein sequence ID" value="KAA8583949.1"/>
    <property type="molecule type" value="Genomic_DNA"/>
</dbReference>
<accession>A0A5J5CSM6</accession>
<dbReference type="FunFam" id="1.10.533.10:FF:000001">
    <property type="entry name" value="Unc-5 netrin receptor B"/>
    <property type="match status" value="1"/>
</dbReference>
<dbReference type="AlphaFoldDB" id="A0A5J5CSM6"/>
<feature type="domain" description="Death" evidence="6">
    <location>
        <begin position="222"/>
        <end position="288"/>
    </location>
</feature>
<keyword evidence="3" id="KW-0812">Transmembrane</keyword>
<comment type="similarity">
    <text evidence="2">Belongs to the unc-5 family.</text>
</comment>
<evidence type="ECO:0000313" key="9">
    <source>
        <dbReference type="Proteomes" id="UP000327493"/>
    </source>
</evidence>
<evidence type="ECO:0000256" key="4">
    <source>
        <dbReference type="ARBA" id="ARBA00022989"/>
    </source>
</evidence>
<name>A0A5J5CSM6_9PERO</name>
<evidence type="ECO:0000256" key="3">
    <source>
        <dbReference type="ARBA" id="ARBA00022692"/>
    </source>
</evidence>
<keyword evidence="5" id="KW-0472">Membrane</keyword>
<dbReference type="GO" id="GO:0016020">
    <property type="term" value="C:membrane"/>
    <property type="evidence" value="ECO:0007669"/>
    <property type="project" value="UniProtKB-SubCell"/>
</dbReference>
<gene>
    <name evidence="8" type="ORF">FQN60_015157</name>
</gene>
<dbReference type="InterPro" id="IPR000906">
    <property type="entry name" value="ZU5_dom"/>
</dbReference>
<feature type="domain" description="ZU5" evidence="7">
    <location>
        <begin position="1"/>
        <end position="60"/>
    </location>
</feature>
<evidence type="ECO:0000256" key="1">
    <source>
        <dbReference type="ARBA" id="ARBA00004167"/>
    </source>
</evidence>
<dbReference type="SMART" id="SM00005">
    <property type="entry name" value="DEATH"/>
    <property type="match status" value="1"/>
</dbReference>
<dbReference type="Pfam" id="PF17217">
    <property type="entry name" value="UPA"/>
    <property type="match status" value="1"/>
</dbReference>
<dbReference type="PANTHER" id="PTHR12582">
    <property type="entry name" value="NETRIN RECEPTOR UNC5"/>
    <property type="match status" value="1"/>
</dbReference>
<keyword evidence="4" id="KW-1133">Transmembrane helix</keyword>
<comment type="caution">
    <text evidence="8">The sequence shown here is derived from an EMBL/GenBank/DDBJ whole genome shotgun (WGS) entry which is preliminary data.</text>
</comment>
<dbReference type="Gene3D" id="1.10.533.10">
    <property type="entry name" value="Death Domain, Fas"/>
    <property type="match status" value="1"/>
</dbReference>
<evidence type="ECO:0000259" key="7">
    <source>
        <dbReference type="PROSITE" id="PS51145"/>
    </source>
</evidence>
<dbReference type="InterPro" id="IPR037936">
    <property type="entry name" value="UNC5A-D"/>
</dbReference>
<dbReference type="PROSITE" id="PS51145">
    <property type="entry name" value="ZU5"/>
    <property type="match status" value="1"/>
</dbReference>
<evidence type="ECO:0008006" key="10">
    <source>
        <dbReference type="Google" id="ProtNLM"/>
    </source>
</evidence>
<comment type="subcellular location">
    <subcellularLocation>
        <location evidence="1">Membrane</location>
        <topology evidence="1">Single-pass membrane protein</topology>
    </subcellularLocation>
</comment>
<protein>
    <recommendedName>
        <fullName evidence="10">Death domain-containing protein</fullName>
    </recommendedName>
</protein>
<sequence length="290" mass="32679">MLLNRPVVLTLPHCAQLDTPTPDWTLTLKTQTHQGAWELEEECCHVLMEQLGTYGLVGQSCPPQPACKRLQLALFAPRAPCLSLDYSLRIYCIHDTPHAFKVLLEVLDLERSLGGVLLEDPKPMLFKDSYHNLRLSIHDIPHTHWRSKLLAKYQEIPFYHIWSGSQRPLHCTFSLERGSLAVSQLTCKICVRQVEGEGQIFQLHTDIQEKICASLDAPSARGCDWRLLARSLGFDRYLNYFATKPSPTGVLLDLWEACHQADADLVSLATALEEMGKSEVLVVMTTDGDC</sequence>
<dbReference type="GO" id="GO:0033564">
    <property type="term" value="P:anterior/posterior axon guidance"/>
    <property type="evidence" value="ECO:0007669"/>
    <property type="project" value="TreeGrafter"/>
</dbReference>
<evidence type="ECO:0000256" key="2">
    <source>
        <dbReference type="ARBA" id="ARBA00009844"/>
    </source>
</evidence>
<evidence type="ECO:0000259" key="6">
    <source>
        <dbReference type="PROSITE" id="PS50017"/>
    </source>
</evidence>
<reference evidence="8 9" key="1">
    <citation type="submission" date="2019-08" db="EMBL/GenBank/DDBJ databases">
        <title>A chromosome-level genome assembly, high-density linkage maps, and genome scans reveal the genomic architecture of hybrid incompatibilities underlying speciation via character displacement in darters (Percidae: Etheostominae).</title>
        <authorList>
            <person name="Moran R.L."/>
            <person name="Catchen J.M."/>
            <person name="Fuller R.C."/>
        </authorList>
    </citation>
    <scope>NUCLEOTIDE SEQUENCE [LARGE SCALE GENOMIC DNA]</scope>
    <source>
        <strain evidence="8">EspeVRDwgs_2016</strain>
        <tissue evidence="8">Muscle</tissue>
    </source>
</reference>
<dbReference type="InterPro" id="IPR000488">
    <property type="entry name" value="Death_dom"/>
</dbReference>
<dbReference type="InterPro" id="IPR033772">
    <property type="entry name" value="UPA"/>
</dbReference>
<dbReference type="InterPro" id="IPR011029">
    <property type="entry name" value="DEATH-like_dom_sf"/>
</dbReference>
<dbReference type="Proteomes" id="UP000327493">
    <property type="component" value="Chromosome 17"/>
</dbReference>
<keyword evidence="9" id="KW-1185">Reference proteome</keyword>
<proteinExistence type="inferred from homology"/>
<evidence type="ECO:0000313" key="8">
    <source>
        <dbReference type="EMBL" id="KAA8583949.1"/>
    </source>
</evidence>
<evidence type="ECO:0000256" key="5">
    <source>
        <dbReference type="ARBA" id="ARBA00023136"/>
    </source>
</evidence>
<dbReference type="SUPFAM" id="SSF47986">
    <property type="entry name" value="DEATH domain"/>
    <property type="match status" value="1"/>
</dbReference>
<dbReference type="PANTHER" id="PTHR12582:SF6">
    <property type="entry name" value="NETRIN RECEPTOR UNC5B"/>
    <property type="match status" value="1"/>
</dbReference>
<organism evidence="8 9">
    <name type="scientific">Etheostoma spectabile</name>
    <name type="common">orangethroat darter</name>
    <dbReference type="NCBI Taxonomy" id="54343"/>
    <lineage>
        <taxon>Eukaryota</taxon>
        <taxon>Metazoa</taxon>
        <taxon>Chordata</taxon>
        <taxon>Craniata</taxon>
        <taxon>Vertebrata</taxon>
        <taxon>Euteleostomi</taxon>
        <taxon>Actinopterygii</taxon>
        <taxon>Neopterygii</taxon>
        <taxon>Teleostei</taxon>
        <taxon>Neoteleostei</taxon>
        <taxon>Acanthomorphata</taxon>
        <taxon>Eupercaria</taxon>
        <taxon>Perciformes</taxon>
        <taxon>Percoidei</taxon>
        <taxon>Percidae</taxon>
        <taxon>Etheostomatinae</taxon>
        <taxon>Etheostoma</taxon>
    </lineage>
</organism>